<comment type="caution">
    <text evidence="7">The sequence shown here is derived from an EMBL/GenBank/DDBJ whole genome shotgun (WGS) entry which is preliminary data.</text>
</comment>
<comment type="subcellular location">
    <subcellularLocation>
        <location evidence="1">Membrane</location>
        <topology evidence="1">Multi-pass membrane protein</topology>
    </subcellularLocation>
</comment>
<accession>A0ABR7JLH8</accession>
<reference evidence="7 8" key="1">
    <citation type="submission" date="2020-08" db="EMBL/GenBank/DDBJ databases">
        <authorList>
            <person name="Liu C."/>
            <person name="Sun Q."/>
        </authorList>
    </citation>
    <scope>NUCLEOTIDE SEQUENCE [LARGE SCALE GENOMIC DNA]</scope>
    <source>
        <strain evidence="7 8">NSJ-18</strain>
    </source>
</reference>
<dbReference type="Pfam" id="PF01594">
    <property type="entry name" value="AI-2E_transport"/>
    <property type="match status" value="1"/>
</dbReference>
<organism evidence="7 8">
    <name type="scientific">Romboutsia faecis</name>
    <dbReference type="NCBI Taxonomy" id="2764597"/>
    <lineage>
        <taxon>Bacteria</taxon>
        <taxon>Bacillati</taxon>
        <taxon>Bacillota</taxon>
        <taxon>Clostridia</taxon>
        <taxon>Peptostreptococcales</taxon>
        <taxon>Peptostreptococcaceae</taxon>
        <taxon>Romboutsia</taxon>
    </lineage>
</organism>
<dbReference type="NCBIfam" id="TIGR02872">
    <property type="entry name" value="spore_ytvI"/>
    <property type="match status" value="1"/>
</dbReference>
<feature type="transmembrane region" description="Helical" evidence="6">
    <location>
        <begin position="214"/>
        <end position="233"/>
    </location>
</feature>
<evidence type="ECO:0000256" key="2">
    <source>
        <dbReference type="ARBA" id="ARBA00009773"/>
    </source>
</evidence>
<protein>
    <submittedName>
        <fullName evidence="7">Sporulation integral membrane protein YtvI</fullName>
    </submittedName>
</protein>
<proteinExistence type="inferred from homology"/>
<evidence type="ECO:0000256" key="4">
    <source>
        <dbReference type="ARBA" id="ARBA00022989"/>
    </source>
</evidence>
<dbReference type="PANTHER" id="PTHR21716">
    <property type="entry name" value="TRANSMEMBRANE PROTEIN"/>
    <property type="match status" value="1"/>
</dbReference>
<feature type="transmembrane region" description="Helical" evidence="6">
    <location>
        <begin position="36"/>
        <end position="53"/>
    </location>
</feature>
<evidence type="ECO:0000256" key="3">
    <source>
        <dbReference type="ARBA" id="ARBA00022692"/>
    </source>
</evidence>
<evidence type="ECO:0000313" key="8">
    <source>
        <dbReference type="Proteomes" id="UP000609849"/>
    </source>
</evidence>
<sequence>MAVLNKEFLKKLKNNAVFFVIYSLCFIFIYKTFPYIAPFFIGLVIALIINPISQKLKDKLHINKGISTLILSFLGVAIAITTATILVISGTRQIMTFLNHIDTNYSDINNMIETLLKQANLYLENFKEISSFNVEEVIGKYSTDLIEISKNFLSNIINFATSIPYIVILIITLFISTYFIAQDLDKIEDSFYSMFTDSAKCKVKNIKKEVRISILGYIKAYVILMSITFLVIWGSFELFGVPYGFILGIIGGLLDLVPFLGIVVIFVPIIVYNLIIENYFISISISIVFLGLSVVRQILEPKLVSAHIGLNPLSTVIAIFIGVQIKGIIGIIFCLGLVAMHDILKKVEIL</sequence>
<gene>
    <name evidence="7" type="primary">ytvI</name>
    <name evidence="7" type="ORF">H8923_03305</name>
</gene>
<name>A0ABR7JLH8_9FIRM</name>
<dbReference type="RefSeq" id="WP_187127821.1">
    <property type="nucleotide sequence ID" value="NZ_JACRWE010000001.1"/>
</dbReference>
<keyword evidence="8" id="KW-1185">Reference proteome</keyword>
<dbReference type="EMBL" id="JACRWE010000001">
    <property type="protein sequence ID" value="MBC5995778.1"/>
    <property type="molecule type" value="Genomic_DNA"/>
</dbReference>
<evidence type="ECO:0000256" key="1">
    <source>
        <dbReference type="ARBA" id="ARBA00004141"/>
    </source>
</evidence>
<keyword evidence="3 6" id="KW-0812">Transmembrane</keyword>
<dbReference type="InterPro" id="IPR002549">
    <property type="entry name" value="AI-2E-like"/>
</dbReference>
<dbReference type="InterPro" id="IPR014227">
    <property type="entry name" value="YtvI-like"/>
</dbReference>
<evidence type="ECO:0000256" key="6">
    <source>
        <dbReference type="SAM" id="Phobius"/>
    </source>
</evidence>
<feature type="transmembrane region" description="Helical" evidence="6">
    <location>
        <begin position="279"/>
        <end position="299"/>
    </location>
</feature>
<comment type="similarity">
    <text evidence="2">Belongs to the autoinducer-2 exporter (AI-2E) (TC 2.A.86) family.</text>
</comment>
<keyword evidence="4 6" id="KW-1133">Transmembrane helix</keyword>
<dbReference type="Proteomes" id="UP000609849">
    <property type="component" value="Unassembled WGS sequence"/>
</dbReference>
<evidence type="ECO:0000313" key="7">
    <source>
        <dbReference type="EMBL" id="MBC5995778.1"/>
    </source>
</evidence>
<feature type="transmembrane region" description="Helical" evidence="6">
    <location>
        <begin position="65"/>
        <end position="88"/>
    </location>
</feature>
<evidence type="ECO:0000256" key="5">
    <source>
        <dbReference type="ARBA" id="ARBA00023136"/>
    </source>
</evidence>
<feature type="transmembrane region" description="Helical" evidence="6">
    <location>
        <begin position="12"/>
        <end position="30"/>
    </location>
</feature>
<feature type="transmembrane region" description="Helical" evidence="6">
    <location>
        <begin position="245"/>
        <end position="272"/>
    </location>
</feature>
<keyword evidence="5 6" id="KW-0472">Membrane</keyword>
<feature type="transmembrane region" description="Helical" evidence="6">
    <location>
        <begin position="319"/>
        <end position="340"/>
    </location>
</feature>
<feature type="transmembrane region" description="Helical" evidence="6">
    <location>
        <begin position="162"/>
        <end position="181"/>
    </location>
</feature>
<dbReference type="PANTHER" id="PTHR21716:SF68">
    <property type="entry name" value="TRANSPORT PROTEIN YTVI-RELATED"/>
    <property type="match status" value="1"/>
</dbReference>